<keyword evidence="5 9" id="KW-0812">Transmembrane</keyword>
<keyword evidence="3" id="KW-0328">Glycosyltransferase</keyword>
<keyword evidence="6" id="KW-0256">Endoplasmic reticulum</keyword>
<comment type="caution">
    <text evidence="10">The sequence shown here is derived from an EMBL/GenBank/DDBJ whole genome shotgun (WGS) entry which is preliminary data.</text>
</comment>
<protein>
    <recommendedName>
        <fullName evidence="12">Mannosyltransferase</fullName>
    </recommendedName>
</protein>
<gene>
    <name evidence="10" type="ORF">HZF05_16745</name>
</gene>
<dbReference type="Proteomes" id="UP000570166">
    <property type="component" value="Unassembled WGS sequence"/>
</dbReference>
<dbReference type="RefSeq" id="WP_160362935.1">
    <property type="nucleotide sequence ID" value="NZ_JACEIB010000026.1"/>
</dbReference>
<evidence type="ECO:0000256" key="6">
    <source>
        <dbReference type="ARBA" id="ARBA00022824"/>
    </source>
</evidence>
<evidence type="ECO:0000256" key="7">
    <source>
        <dbReference type="ARBA" id="ARBA00022989"/>
    </source>
</evidence>
<comment type="subcellular location">
    <subcellularLocation>
        <location evidence="1">Endomembrane system</location>
        <topology evidence="1">Multi-pass membrane protein</topology>
    </subcellularLocation>
    <subcellularLocation>
        <location evidence="2">Endoplasmic reticulum membrane</location>
    </subcellularLocation>
</comment>
<feature type="transmembrane region" description="Helical" evidence="9">
    <location>
        <begin position="79"/>
        <end position="99"/>
    </location>
</feature>
<organism evidence="10 11">
    <name type="scientific">Sphingomonas chungangi</name>
    <dbReference type="NCBI Taxonomy" id="2683589"/>
    <lineage>
        <taxon>Bacteria</taxon>
        <taxon>Pseudomonadati</taxon>
        <taxon>Pseudomonadota</taxon>
        <taxon>Alphaproteobacteria</taxon>
        <taxon>Sphingomonadales</taxon>
        <taxon>Sphingomonadaceae</taxon>
        <taxon>Sphingomonas</taxon>
    </lineage>
</organism>
<accession>A0A838L968</accession>
<dbReference type="InterPro" id="IPR005599">
    <property type="entry name" value="GPI_mannosylTrfase"/>
</dbReference>
<dbReference type="GO" id="GO:0012505">
    <property type="term" value="C:endomembrane system"/>
    <property type="evidence" value="ECO:0007669"/>
    <property type="project" value="UniProtKB-SubCell"/>
</dbReference>
<evidence type="ECO:0000256" key="5">
    <source>
        <dbReference type="ARBA" id="ARBA00022692"/>
    </source>
</evidence>
<evidence type="ECO:0000256" key="2">
    <source>
        <dbReference type="ARBA" id="ARBA00004586"/>
    </source>
</evidence>
<feature type="transmembrane region" description="Helical" evidence="9">
    <location>
        <begin position="192"/>
        <end position="213"/>
    </location>
</feature>
<evidence type="ECO:0008006" key="12">
    <source>
        <dbReference type="Google" id="ProtNLM"/>
    </source>
</evidence>
<evidence type="ECO:0000256" key="1">
    <source>
        <dbReference type="ARBA" id="ARBA00004127"/>
    </source>
</evidence>
<feature type="transmembrane region" description="Helical" evidence="9">
    <location>
        <begin position="156"/>
        <end position="185"/>
    </location>
</feature>
<dbReference type="GO" id="GO:0000030">
    <property type="term" value="F:mannosyltransferase activity"/>
    <property type="evidence" value="ECO:0007669"/>
    <property type="project" value="TreeGrafter"/>
</dbReference>
<keyword evidence="4" id="KW-0808">Transferase</keyword>
<feature type="transmembrane region" description="Helical" evidence="9">
    <location>
        <begin position="294"/>
        <end position="317"/>
    </location>
</feature>
<reference evidence="10 11" key="1">
    <citation type="submission" date="2020-07" db="EMBL/GenBank/DDBJ databases">
        <authorList>
            <person name="Sun Q."/>
        </authorList>
    </citation>
    <scope>NUCLEOTIDE SEQUENCE [LARGE SCALE GENOMIC DNA]</scope>
    <source>
        <strain evidence="10 11">CGMCC 1.13654</strain>
    </source>
</reference>
<dbReference type="AlphaFoldDB" id="A0A838L968"/>
<evidence type="ECO:0000256" key="3">
    <source>
        <dbReference type="ARBA" id="ARBA00022676"/>
    </source>
</evidence>
<name>A0A838L968_9SPHN</name>
<dbReference type="EMBL" id="JACEIB010000026">
    <property type="protein sequence ID" value="MBA2935734.1"/>
    <property type="molecule type" value="Genomic_DNA"/>
</dbReference>
<evidence type="ECO:0000256" key="8">
    <source>
        <dbReference type="ARBA" id="ARBA00023136"/>
    </source>
</evidence>
<feature type="transmembrane region" description="Helical" evidence="9">
    <location>
        <begin position="111"/>
        <end position="131"/>
    </location>
</feature>
<proteinExistence type="predicted"/>
<evidence type="ECO:0000256" key="4">
    <source>
        <dbReference type="ARBA" id="ARBA00022679"/>
    </source>
</evidence>
<evidence type="ECO:0000256" key="9">
    <source>
        <dbReference type="SAM" id="Phobius"/>
    </source>
</evidence>
<keyword evidence="11" id="KW-1185">Reference proteome</keyword>
<keyword evidence="7 9" id="KW-1133">Transmembrane helix</keyword>
<keyword evidence="8 9" id="KW-0472">Membrane</keyword>
<sequence>MLPGALLLSVAIRATLLVKPRSYQADEVFQYLEQAHRLVFGPGVIPWEYRLGIRSWLFPLALSGPMALGGWLAPGTGAYLLLPKIALVLLSLTVVRAAYSLGRRISPLHALVAALVAAGWSELALFATQALSDSVALPLFFGGAALLYGKPGPRRLAAAGSLLALACLIRFQDTPAILLFVVLVCRLDRQRWLWGLAGAVPMLAISAAIDLAMGQAPFGWVWANFHQNITVGRSYLWVEKPSFYLRRIVTIWKVAALPILILAGIGARRYPALLAMAAADIALHSAVAHKEYRYILLATTAIALLAAIGTADAVTWARQRWSRAPWLTVALLFWGITSIMTTRPRFVAYEWSQATPSLEAFTLARNSPEICGLAVHGIWWSHTGAYAYLHRPIPQYLPDFAHDPGAALRTGAPAFDAIVAPPRTRDLPSSYGVKQCFGEDGRYPDQAACLYERSGVCDPRPAAPFEINRALIATDR</sequence>
<dbReference type="PANTHER" id="PTHR22760">
    <property type="entry name" value="GLYCOSYLTRANSFERASE"/>
    <property type="match status" value="1"/>
</dbReference>
<evidence type="ECO:0000313" key="10">
    <source>
        <dbReference type="EMBL" id="MBA2935734.1"/>
    </source>
</evidence>
<dbReference type="Pfam" id="PF03901">
    <property type="entry name" value="Glyco_transf_22"/>
    <property type="match status" value="1"/>
</dbReference>
<feature type="transmembrane region" description="Helical" evidence="9">
    <location>
        <begin position="244"/>
        <end position="263"/>
    </location>
</feature>
<evidence type="ECO:0000313" key="11">
    <source>
        <dbReference type="Proteomes" id="UP000570166"/>
    </source>
</evidence>